<evidence type="ECO:0000259" key="2">
    <source>
        <dbReference type="SMART" id="SM00579"/>
    </source>
</evidence>
<dbReference type="PANTHER" id="PTHR32141:SF179">
    <property type="entry name" value="F-BOX DOMAIN-CONTAINING PROTEIN"/>
    <property type="match status" value="1"/>
</dbReference>
<dbReference type="SMART" id="SM00579">
    <property type="entry name" value="FBD"/>
    <property type="match status" value="1"/>
</dbReference>
<dbReference type="InterPro" id="IPR032675">
    <property type="entry name" value="LRR_dom_sf"/>
</dbReference>
<accession>A0A2T8INZ6</accession>
<feature type="region of interest" description="Disordered" evidence="1">
    <location>
        <begin position="1"/>
        <end position="22"/>
    </location>
</feature>
<evidence type="ECO:0000313" key="3">
    <source>
        <dbReference type="EMBL" id="PVH39349.1"/>
    </source>
</evidence>
<dbReference type="InterPro" id="IPR055302">
    <property type="entry name" value="F-box_dom-containing"/>
</dbReference>
<dbReference type="SUPFAM" id="SSF81383">
    <property type="entry name" value="F-box domain"/>
    <property type="match status" value="1"/>
</dbReference>
<dbReference type="AlphaFoldDB" id="A0A2T8INZ6"/>
<dbReference type="Gene3D" id="3.80.10.10">
    <property type="entry name" value="Ribonuclease Inhibitor"/>
    <property type="match status" value="1"/>
</dbReference>
<dbReference type="SUPFAM" id="SSF52047">
    <property type="entry name" value="RNI-like"/>
    <property type="match status" value="1"/>
</dbReference>
<dbReference type="Proteomes" id="UP000243499">
    <property type="component" value="Chromosome 5"/>
</dbReference>
<dbReference type="Pfam" id="PF24758">
    <property type="entry name" value="LRR_At5g56370"/>
    <property type="match status" value="1"/>
</dbReference>
<sequence>MEGAVPRKRKAEHGGASEARAREGPDLISRLPDCILGTIVSLLRTEDGARTAVLSRRWHPVWRSAPLNLDDGLQLYYDDDLRVQVVSQILAAHGGPTRRLAFRSLPLHTNASIYDAWFRLPQLDALQELVLHFPLVSGYHELPASALRFASSLRVLDISSCNLPAAGWGPPAFPCLTHLSLREVGVSEELLQGMISGSPRIEVMMLDSNFGLRRSGGLEGVRNGSSWMISWLRMLHVWNGCCCIIRPMAHRSANQSFKAMVPVKLGDNFFGVWVLALAMPEPNLKLAIDSLRCFPFIEKLHIEFSNGHRNWEDAGLYDPLTPIECLNRSLKTIELRPYEGLNSHIEFAKFFIKRAKILELMKFGRCIWCATKWIEDHHRKLDIENKASKCAQFSFEHEGDFFSTFWLDGALSEEVCF</sequence>
<feature type="compositionally biased region" description="Basic residues" evidence="1">
    <location>
        <begin position="1"/>
        <end position="11"/>
    </location>
</feature>
<feature type="domain" description="FBD" evidence="2">
    <location>
        <begin position="324"/>
        <end position="396"/>
    </location>
</feature>
<dbReference type="CDD" id="cd22160">
    <property type="entry name" value="F-box_AtFBL13-like"/>
    <property type="match status" value="1"/>
</dbReference>
<organism evidence="3">
    <name type="scientific">Panicum hallii</name>
    <dbReference type="NCBI Taxonomy" id="206008"/>
    <lineage>
        <taxon>Eukaryota</taxon>
        <taxon>Viridiplantae</taxon>
        <taxon>Streptophyta</taxon>
        <taxon>Embryophyta</taxon>
        <taxon>Tracheophyta</taxon>
        <taxon>Spermatophyta</taxon>
        <taxon>Magnoliopsida</taxon>
        <taxon>Liliopsida</taxon>
        <taxon>Poales</taxon>
        <taxon>Poaceae</taxon>
        <taxon>PACMAD clade</taxon>
        <taxon>Panicoideae</taxon>
        <taxon>Panicodae</taxon>
        <taxon>Paniceae</taxon>
        <taxon>Panicinae</taxon>
        <taxon>Panicum</taxon>
        <taxon>Panicum sect. Panicum</taxon>
    </lineage>
</organism>
<proteinExistence type="predicted"/>
<dbReference type="Pfam" id="PF08387">
    <property type="entry name" value="FBD"/>
    <property type="match status" value="1"/>
</dbReference>
<dbReference type="EMBL" id="CM008050">
    <property type="protein sequence ID" value="PVH39349.1"/>
    <property type="molecule type" value="Genomic_DNA"/>
</dbReference>
<dbReference type="PANTHER" id="PTHR32141">
    <property type="match status" value="1"/>
</dbReference>
<dbReference type="InterPro" id="IPR053781">
    <property type="entry name" value="F-box_AtFBL13-like"/>
</dbReference>
<dbReference type="InterPro" id="IPR036047">
    <property type="entry name" value="F-box-like_dom_sf"/>
</dbReference>
<reference evidence="3" key="1">
    <citation type="submission" date="2018-04" db="EMBL/GenBank/DDBJ databases">
        <title>WGS assembly of Panicum hallii.</title>
        <authorList>
            <person name="Lovell J."/>
            <person name="Jenkins J."/>
            <person name="Lowry D."/>
            <person name="Mamidi S."/>
            <person name="Sreedasyam A."/>
            <person name="Weng X."/>
            <person name="Barry K."/>
            <person name="Bonette J."/>
            <person name="Campitelli B."/>
            <person name="Daum C."/>
            <person name="Gordon S."/>
            <person name="Gould B."/>
            <person name="Lipzen A."/>
            <person name="Macqueen A."/>
            <person name="Palacio-Mejia J."/>
            <person name="Plott C."/>
            <person name="Shakirov E."/>
            <person name="Shu S."/>
            <person name="Yoshinaga Y."/>
            <person name="Zane M."/>
            <person name="Rokhsar D."/>
            <person name="Grimwood J."/>
            <person name="Schmutz J."/>
            <person name="Juenger T."/>
        </authorList>
    </citation>
    <scope>NUCLEOTIDE SEQUENCE [LARGE SCALE GENOMIC DNA]</scope>
    <source>
        <strain evidence="3">FIL2</strain>
    </source>
</reference>
<dbReference type="InterPro" id="IPR055411">
    <property type="entry name" value="LRR_FXL15/At3g58940/PEG3-like"/>
</dbReference>
<dbReference type="InterPro" id="IPR006566">
    <property type="entry name" value="FBD"/>
</dbReference>
<feature type="compositionally biased region" description="Basic and acidic residues" evidence="1">
    <location>
        <begin position="12"/>
        <end position="22"/>
    </location>
</feature>
<name>A0A2T8INZ6_9POAL</name>
<evidence type="ECO:0000256" key="1">
    <source>
        <dbReference type="SAM" id="MobiDB-lite"/>
    </source>
</evidence>
<protein>
    <recommendedName>
        <fullName evidence="2">FBD domain-containing protein</fullName>
    </recommendedName>
</protein>
<gene>
    <name evidence="3" type="ORF">PAHAL_5G483500</name>
</gene>
<dbReference type="Gramene" id="PVH39349">
    <property type="protein sequence ID" value="PVH39349"/>
    <property type="gene ID" value="PAHAL_5G483500"/>
</dbReference>